<evidence type="ECO:0000256" key="2">
    <source>
        <dbReference type="ARBA" id="ARBA00023125"/>
    </source>
</evidence>
<sequence>MSREDIPTSSTPPRMADVAKLAGVSKMTVSRVLAGRDVAPHTRQRVQEAIDSLGYLPDASAGSLSSGRSEFIVALVPSLISSNFADTVRGLHDAVRPQGLCLLLGDTNYQLEEEALLVRTLLRHRPVGVMLTGSAHLASTRELLQRAAVPVVETWDLPAEPIEQAVGFSNAEAAAAMVGHLQERGYRRIGFIGGASALDDRGVQRRLGYLQAIAASGLGEPRLLEHGASPITMSHGGEAVRRLLARWPDTDAVLCVSDLSAFGAIMECHRQGLRVPDDLAVAGFGDFEVSRYCTPTITTVAVDPYGIGQRAGEMLLASAEAQREGRPRPRLCARIDYRILAREST</sequence>
<evidence type="ECO:0000313" key="5">
    <source>
        <dbReference type="EMBL" id="UTW09832.1"/>
    </source>
</evidence>
<proteinExistence type="predicted"/>
<dbReference type="PANTHER" id="PTHR30146">
    <property type="entry name" value="LACI-RELATED TRANSCRIPTIONAL REPRESSOR"/>
    <property type="match status" value="1"/>
</dbReference>
<gene>
    <name evidence="5" type="ORF">KDW96_02170</name>
</gene>
<keyword evidence="3" id="KW-0804">Transcription</keyword>
<dbReference type="EMBL" id="CP073346">
    <property type="protein sequence ID" value="UTW09832.1"/>
    <property type="molecule type" value="Genomic_DNA"/>
</dbReference>
<feature type="domain" description="HTH lacI-type" evidence="4">
    <location>
        <begin position="13"/>
        <end position="66"/>
    </location>
</feature>
<dbReference type="SUPFAM" id="SSF53822">
    <property type="entry name" value="Periplasmic binding protein-like I"/>
    <property type="match status" value="1"/>
</dbReference>
<evidence type="ECO:0000259" key="4">
    <source>
        <dbReference type="PROSITE" id="PS50932"/>
    </source>
</evidence>
<dbReference type="InterPro" id="IPR000843">
    <property type="entry name" value="HTH_LacI"/>
</dbReference>
<keyword evidence="6" id="KW-1185">Reference proteome</keyword>
<dbReference type="Proteomes" id="UP001059672">
    <property type="component" value="Chromosome"/>
</dbReference>
<dbReference type="PANTHER" id="PTHR30146:SF33">
    <property type="entry name" value="TRANSCRIPTIONAL REGULATOR"/>
    <property type="match status" value="1"/>
</dbReference>
<name>A0ABY5HDB5_9PSED</name>
<dbReference type="CDD" id="cd01575">
    <property type="entry name" value="PBP1_GntR"/>
    <property type="match status" value="1"/>
</dbReference>
<dbReference type="InterPro" id="IPR028082">
    <property type="entry name" value="Peripla_BP_I"/>
</dbReference>
<dbReference type="PROSITE" id="PS00356">
    <property type="entry name" value="HTH_LACI_1"/>
    <property type="match status" value="1"/>
</dbReference>
<dbReference type="Gene3D" id="1.10.260.40">
    <property type="entry name" value="lambda repressor-like DNA-binding domains"/>
    <property type="match status" value="1"/>
</dbReference>
<dbReference type="Gene3D" id="3.40.50.2300">
    <property type="match status" value="2"/>
</dbReference>
<dbReference type="Pfam" id="PF00356">
    <property type="entry name" value="LacI"/>
    <property type="match status" value="1"/>
</dbReference>
<evidence type="ECO:0000256" key="1">
    <source>
        <dbReference type="ARBA" id="ARBA00023015"/>
    </source>
</evidence>
<organism evidence="5 6">
    <name type="scientific">Pseudomonas benzenivorans</name>
    <dbReference type="NCBI Taxonomy" id="556533"/>
    <lineage>
        <taxon>Bacteria</taxon>
        <taxon>Pseudomonadati</taxon>
        <taxon>Pseudomonadota</taxon>
        <taxon>Gammaproteobacteria</taxon>
        <taxon>Pseudomonadales</taxon>
        <taxon>Pseudomonadaceae</taxon>
        <taxon>Pseudomonas</taxon>
    </lineage>
</organism>
<dbReference type="SMART" id="SM00354">
    <property type="entry name" value="HTH_LACI"/>
    <property type="match status" value="1"/>
</dbReference>
<dbReference type="PROSITE" id="PS50932">
    <property type="entry name" value="HTH_LACI_2"/>
    <property type="match status" value="1"/>
</dbReference>
<dbReference type="GO" id="GO:0003677">
    <property type="term" value="F:DNA binding"/>
    <property type="evidence" value="ECO:0007669"/>
    <property type="project" value="UniProtKB-KW"/>
</dbReference>
<evidence type="ECO:0000313" key="6">
    <source>
        <dbReference type="Proteomes" id="UP001059672"/>
    </source>
</evidence>
<keyword evidence="1" id="KW-0805">Transcription regulation</keyword>
<dbReference type="InterPro" id="IPR010982">
    <property type="entry name" value="Lambda_DNA-bd_dom_sf"/>
</dbReference>
<dbReference type="Pfam" id="PF13377">
    <property type="entry name" value="Peripla_BP_3"/>
    <property type="match status" value="1"/>
</dbReference>
<dbReference type="SUPFAM" id="SSF47413">
    <property type="entry name" value="lambda repressor-like DNA-binding domains"/>
    <property type="match status" value="1"/>
</dbReference>
<keyword evidence="2 5" id="KW-0238">DNA-binding</keyword>
<dbReference type="CDD" id="cd01392">
    <property type="entry name" value="HTH_LacI"/>
    <property type="match status" value="1"/>
</dbReference>
<reference evidence="5" key="1">
    <citation type="submission" date="2021-04" db="EMBL/GenBank/DDBJ databases">
        <title>Oceanospirillales bacteria with DddD are important DMSP degraders in coastal seawater.</title>
        <authorList>
            <person name="Liu J."/>
        </authorList>
    </citation>
    <scope>NUCLEOTIDE SEQUENCE</scope>
    <source>
        <strain evidence="5">D13-4</strain>
    </source>
</reference>
<protein>
    <submittedName>
        <fullName evidence="5">LacI family DNA-binding transcriptional regulator</fullName>
    </submittedName>
</protein>
<dbReference type="InterPro" id="IPR046335">
    <property type="entry name" value="LacI/GalR-like_sensor"/>
</dbReference>
<evidence type="ECO:0000256" key="3">
    <source>
        <dbReference type="ARBA" id="ARBA00023163"/>
    </source>
</evidence>
<accession>A0ABY5HDB5</accession>